<gene>
    <name evidence="4" type="ORF">SAMN05216605_102493</name>
</gene>
<feature type="domain" description="KfrA N-terminal DNA-binding" evidence="3">
    <location>
        <begin position="8"/>
        <end position="123"/>
    </location>
</feature>
<dbReference type="Pfam" id="PF11740">
    <property type="entry name" value="KfrA_N"/>
    <property type="match status" value="1"/>
</dbReference>
<proteinExistence type="predicted"/>
<dbReference type="GO" id="GO:0003677">
    <property type="term" value="F:DNA binding"/>
    <property type="evidence" value="ECO:0007669"/>
    <property type="project" value="UniProtKB-KW"/>
</dbReference>
<name>A0A1G7VGC9_9PSED</name>
<dbReference type="OrthoDB" id="583532at2"/>
<feature type="coiled-coil region" evidence="1">
    <location>
        <begin position="223"/>
        <end position="250"/>
    </location>
</feature>
<sequence>MAVGVPESEVFAAADTVLARGERPTVERVRLELGRGSPARVGSLLDQWWDRLAQRLRSETRLPSLPSEVSQAFITIWQQAVRLAEDVAEQSLDDQRQVLVEERAKMLAIEDAARQEAAQYRQQAATAIAQQQLAERRLADLERLLEQGLRQIEDLTQQRDGLKDDRDAGRERIQSLERQLLSDRYDADQARKAQETYVRDVEARAHREVDRAREESKATGVQLKESAKQLVQLQKRLETTLQALDLLKSEQGAQKALSTQSARQLVEWEAKFAENCILLESAQHAATAQQARAETLEQMITHLRSQAQPTRRKRVTKPAAPEDT</sequence>
<dbReference type="STRING" id="89065.SAMN05216605_102493"/>
<evidence type="ECO:0000256" key="1">
    <source>
        <dbReference type="SAM" id="Coils"/>
    </source>
</evidence>
<keyword evidence="4" id="KW-0238">DNA-binding</keyword>
<evidence type="ECO:0000313" key="5">
    <source>
        <dbReference type="Proteomes" id="UP000182894"/>
    </source>
</evidence>
<keyword evidence="5" id="KW-1185">Reference proteome</keyword>
<evidence type="ECO:0000256" key="2">
    <source>
        <dbReference type="SAM" id="MobiDB-lite"/>
    </source>
</evidence>
<dbReference type="RefSeq" id="WP_074750968.1">
    <property type="nucleotide sequence ID" value="NZ_FNCO01000002.1"/>
</dbReference>
<evidence type="ECO:0000313" key="4">
    <source>
        <dbReference type="EMBL" id="SDG58794.1"/>
    </source>
</evidence>
<dbReference type="EMBL" id="FNCO01000002">
    <property type="protein sequence ID" value="SDG58794.1"/>
    <property type="molecule type" value="Genomic_DNA"/>
</dbReference>
<dbReference type="Proteomes" id="UP000182894">
    <property type="component" value="Unassembled WGS sequence"/>
</dbReference>
<dbReference type="AlphaFoldDB" id="A0A1G7VGC9"/>
<protein>
    <submittedName>
        <fullName evidence="4">Replication region DNA-binding N-term</fullName>
    </submittedName>
</protein>
<accession>A0A1G7VGC9</accession>
<dbReference type="InterPro" id="IPR021104">
    <property type="entry name" value="KfrA_DNA-bd_N"/>
</dbReference>
<feature type="region of interest" description="Disordered" evidence="2">
    <location>
        <begin position="302"/>
        <end position="324"/>
    </location>
</feature>
<evidence type="ECO:0000259" key="3">
    <source>
        <dbReference type="Pfam" id="PF11740"/>
    </source>
</evidence>
<feature type="coiled-coil region" evidence="1">
    <location>
        <begin position="110"/>
        <end position="179"/>
    </location>
</feature>
<keyword evidence="1" id="KW-0175">Coiled coil</keyword>
<reference evidence="5" key="1">
    <citation type="submission" date="2016-10" db="EMBL/GenBank/DDBJ databases">
        <authorList>
            <person name="Varghese N."/>
            <person name="Submissions S."/>
        </authorList>
    </citation>
    <scope>NUCLEOTIDE SEQUENCE [LARGE SCALE GENOMIC DNA]</scope>
    <source>
        <strain evidence="5">ATCC 700689</strain>
    </source>
</reference>
<organism evidence="4 5">
    <name type="scientific">Pseudomonas abietaniphila</name>
    <dbReference type="NCBI Taxonomy" id="89065"/>
    <lineage>
        <taxon>Bacteria</taxon>
        <taxon>Pseudomonadati</taxon>
        <taxon>Pseudomonadota</taxon>
        <taxon>Gammaproteobacteria</taxon>
        <taxon>Pseudomonadales</taxon>
        <taxon>Pseudomonadaceae</taxon>
        <taxon>Pseudomonas</taxon>
    </lineage>
</organism>